<dbReference type="OrthoDB" id="676979at2759"/>
<gene>
    <name evidence="1" type="ORF">Pfra01_002189900</name>
</gene>
<dbReference type="EMBL" id="BSXT01003241">
    <property type="protein sequence ID" value="GMF53150.1"/>
    <property type="molecule type" value="Genomic_DNA"/>
</dbReference>
<name>A0A9W6Y698_9STRA</name>
<reference evidence="1" key="1">
    <citation type="submission" date="2023-04" db="EMBL/GenBank/DDBJ databases">
        <title>Phytophthora fragariaefolia NBRC 109709.</title>
        <authorList>
            <person name="Ichikawa N."/>
            <person name="Sato H."/>
            <person name="Tonouchi N."/>
        </authorList>
    </citation>
    <scope>NUCLEOTIDE SEQUENCE</scope>
    <source>
        <strain evidence="1">NBRC 109709</strain>
    </source>
</reference>
<accession>A0A9W6Y698</accession>
<proteinExistence type="predicted"/>
<dbReference type="Proteomes" id="UP001165121">
    <property type="component" value="Unassembled WGS sequence"/>
</dbReference>
<evidence type="ECO:0000313" key="2">
    <source>
        <dbReference type="Proteomes" id="UP001165121"/>
    </source>
</evidence>
<protein>
    <submittedName>
        <fullName evidence="1">Unnamed protein product</fullName>
    </submittedName>
</protein>
<comment type="caution">
    <text evidence="1">The sequence shown here is derived from an EMBL/GenBank/DDBJ whole genome shotgun (WGS) entry which is preliminary data.</text>
</comment>
<sequence length="264" mass="28951">MRDFEEEELLVKEGNDIDTADVFAARSTSQSKLATPQPRELLERFAVSDGKKPITITRWLPDVVAVGTSIHSSRSKIVTIKLRSRGSSVVSDAAYQFDVVASMETLLVSLVARLYQQYKGRVIICNCANCGALSLLTPEFPERTEADEALMVYSCLLCSSYNVRETSFKKLVSICANEGVTIPSSIPLAPPPWEMITEGFYIEEPAAVDASTSAGMNECIMISCNGIREVAAPPLKLLNARDTHGVHSDEWNDAIVHAMTTTMR</sequence>
<dbReference type="AlphaFoldDB" id="A0A9W6Y698"/>
<evidence type="ECO:0000313" key="1">
    <source>
        <dbReference type="EMBL" id="GMF53150.1"/>
    </source>
</evidence>
<keyword evidence="2" id="KW-1185">Reference proteome</keyword>
<organism evidence="1 2">
    <name type="scientific">Phytophthora fragariaefolia</name>
    <dbReference type="NCBI Taxonomy" id="1490495"/>
    <lineage>
        <taxon>Eukaryota</taxon>
        <taxon>Sar</taxon>
        <taxon>Stramenopiles</taxon>
        <taxon>Oomycota</taxon>
        <taxon>Peronosporomycetes</taxon>
        <taxon>Peronosporales</taxon>
        <taxon>Peronosporaceae</taxon>
        <taxon>Phytophthora</taxon>
    </lineage>
</organism>